<dbReference type="KEGG" id="csl:COCSUDRAFT_52226"/>
<keyword evidence="4" id="KW-1185">Reference proteome</keyword>
<evidence type="ECO:0000313" key="4">
    <source>
        <dbReference type="Proteomes" id="UP000007264"/>
    </source>
</evidence>
<dbReference type="RefSeq" id="XP_005652170.1">
    <property type="nucleotide sequence ID" value="XM_005652113.1"/>
</dbReference>
<dbReference type="Proteomes" id="UP000007264">
    <property type="component" value="Unassembled WGS sequence"/>
</dbReference>
<dbReference type="eggNOG" id="ENOG502RZ1V">
    <property type="taxonomic scope" value="Eukaryota"/>
</dbReference>
<reference evidence="3 4" key="1">
    <citation type="journal article" date="2012" name="Genome Biol.">
        <title>The genome of the polar eukaryotic microalga coccomyxa subellipsoidea reveals traits of cold adaptation.</title>
        <authorList>
            <person name="Blanc G."/>
            <person name="Agarkova I."/>
            <person name="Grimwood J."/>
            <person name="Kuo A."/>
            <person name="Brueggeman A."/>
            <person name="Dunigan D."/>
            <person name="Gurnon J."/>
            <person name="Ladunga I."/>
            <person name="Lindquist E."/>
            <person name="Lucas S."/>
            <person name="Pangilinan J."/>
            <person name="Proschold T."/>
            <person name="Salamov A."/>
            <person name="Schmutz J."/>
            <person name="Weeks D."/>
            <person name="Yamada T."/>
            <person name="Claverie J.M."/>
            <person name="Grigoriev I."/>
            <person name="Van Etten J."/>
            <person name="Lomsadze A."/>
            <person name="Borodovsky M."/>
        </authorList>
    </citation>
    <scope>NUCLEOTIDE SEQUENCE [LARGE SCALE GENOMIC DNA]</scope>
    <source>
        <strain evidence="3 4">C-169</strain>
    </source>
</reference>
<accession>I0ZAF7</accession>
<evidence type="ECO:0000256" key="2">
    <source>
        <dbReference type="SAM" id="SignalP"/>
    </source>
</evidence>
<keyword evidence="2" id="KW-0732">Signal</keyword>
<dbReference type="GeneID" id="17045641"/>
<comment type="caution">
    <text evidence="3">The sequence shown here is derived from an EMBL/GenBank/DDBJ whole genome shotgun (WGS) entry which is preliminary data.</text>
</comment>
<organism evidence="3 4">
    <name type="scientific">Coccomyxa subellipsoidea (strain C-169)</name>
    <name type="common">Green microalga</name>
    <dbReference type="NCBI Taxonomy" id="574566"/>
    <lineage>
        <taxon>Eukaryota</taxon>
        <taxon>Viridiplantae</taxon>
        <taxon>Chlorophyta</taxon>
        <taxon>core chlorophytes</taxon>
        <taxon>Trebouxiophyceae</taxon>
        <taxon>Trebouxiophyceae incertae sedis</taxon>
        <taxon>Coccomyxaceae</taxon>
        <taxon>Coccomyxa</taxon>
        <taxon>Coccomyxa subellipsoidea</taxon>
    </lineage>
</organism>
<feature type="signal peptide" evidence="2">
    <location>
        <begin position="1"/>
        <end position="21"/>
    </location>
</feature>
<dbReference type="OrthoDB" id="512018at2759"/>
<evidence type="ECO:0000313" key="3">
    <source>
        <dbReference type="EMBL" id="EIE27626.1"/>
    </source>
</evidence>
<dbReference type="EMBL" id="AGSI01000001">
    <property type="protein sequence ID" value="EIE27626.1"/>
    <property type="molecule type" value="Genomic_DNA"/>
</dbReference>
<dbReference type="AlphaFoldDB" id="I0ZAF7"/>
<protein>
    <submittedName>
        <fullName evidence="3">Uncharacterized protein</fullName>
    </submittedName>
</protein>
<keyword evidence="1" id="KW-0175">Coiled coil</keyword>
<feature type="chain" id="PRO_5003636929" evidence="2">
    <location>
        <begin position="22"/>
        <end position="161"/>
    </location>
</feature>
<name>I0ZAF7_COCSC</name>
<sequence>MFAILAVVIVLICELIQRFAGDAKVNRLRSQQSQLKAEAAQLNKQAERLSSPASFAQSAKLTRKAVAKEKEAAALQTQEEAISSGRWVKAAQYTKTAVSLTLLVSFWGRPAVLLDPEALWPFRSLLGRIHPSGLVAISVVPFMAISRRACSALAALAVPAR</sequence>
<gene>
    <name evidence="3" type="ORF">COCSUDRAFT_52226</name>
</gene>
<proteinExistence type="predicted"/>
<evidence type="ECO:0000256" key="1">
    <source>
        <dbReference type="SAM" id="Coils"/>
    </source>
</evidence>
<feature type="coiled-coil region" evidence="1">
    <location>
        <begin position="25"/>
        <end position="78"/>
    </location>
</feature>